<sequence length="43" mass="5154">MREIGNEGPLRNESNGTAYFWKYPVKRNIRFEDDAFKDCTDRL</sequence>
<dbReference type="STRING" id="42155.A0A0R3QGQ1"/>
<organism evidence="3">
    <name type="scientific">Brugia timori</name>
    <dbReference type="NCBI Taxonomy" id="42155"/>
    <lineage>
        <taxon>Eukaryota</taxon>
        <taxon>Metazoa</taxon>
        <taxon>Ecdysozoa</taxon>
        <taxon>Nematoda</taxon>
        <taxon>Chromadorea</taxon>
        <taxon>Rhabditida</taxon>
        <taxon>Spirurina</taxon>
        <taxon>Spiruromorpha</taxon>
        <taxon>Filarioidea</taxon>
        <taxon>Onchocercidae</taxon>
        <taxon>Brugia</taxon>
    </lineage>
</organism>
<accession>A0A0R3QGQ1</accession>
<dbReference type="WBParaSite" id="BTMF_0000555501-mRNA-1">
    <property type="protein sequence ID" value="BTMF_0000555501-mRNA-1"/>
    <property type="gene ID" value="BTMF_0000555501"/>
</dbReference>
<dbReference type="AlphaFoldDB" id="A0A0R3QGQ1"/>
<keyword evidence="2" id="KW-1185">Reference proteome</keyword>
<dbReference type="Proteomes" id="UP000280834">
    <property type="component" value="Unassembled WGS sequence"/>
</dbReference>
<protein>
    <submittedName>
        <fullName evidence="1 3">Uncharacterized protein</fullName>
    </submittedName>
</protein>
<evidence type="ECO:0000313" key="2">
    <source>
        <dbReference type="Proteomes" id="UP000280834"/>
    </source>
</evidence>
<proteinExistence type="predicted"/>
<gene>
    <name evidence="1" type="ORF">BTMF_LOCUS4829</name>
</gene>
<dbReference type="EMBL" id="UZAG01004937">
    <property type="protein sequence ID" value="VDO17341.1"/>
    <property type="molecule type" value="Genomic_DNA"/>
</dbReference>
<evidence type="ECO:0000313" key="3">
    <source>
        <dbReference type="WBParaSite" id="BTMF_0000555501-mRNA-1"/>
    </source>
</evidence>
<reference evidence="1 2" key="2">
    <citation type="submission" date="2018-11" db="EMBL/GenBank/DDBJ databases">
        <authorList>
            <consortium name="Pathogen Informatics"/>
        </authorList>
    </citation>
    <scope>NUCLEOTIDE SEQUENCE [LARGE SCALE GENOMIC DNA]</scope>
</reference>
<evidence type="ECO:0000313" key="1">
    <source>
        <dbReference type="EMBL" id="VDO17341.1"/>
    </source>
</evidence>
<reference evidence="3" key="1">
    <citation type="submission" date="2017-02" db="UniProtKB">
        <authorList>
            <consortium name="WormBaseParasite"/>
        </authorList>
    </citation>
    <scope>IDENTIFICATION</scope>
</reference>
<name>A0A0R3QGQ1_9BILA</name>